<dbReference type="Gene3D" id="1.25.10.10">
    <property type="entry name" value="Leucine-rich Repeat Variant"/>
    <property type="match status" value="1"/>
</dbReference>
<dbReference type="PANTHER" id="PTHR10997:SF9">
    <property type="entry name" value="IMPORTIN-9"/>
    <property type="match status" value="1"/>
</dbReference>
<dbReference type="GO" id="GO:0005635">
    <property type="term" value="C:nuclear envelope"/>
    <property type="evidence" value="ECO:0007669"/>
    <property type="project" value="TreeGrafter"/>
</dbReference>
<dbReference type="GO" id="GO:0005829">
    <property type="term" value="C:cytosol"/>
    <property type="evidence" value="ECO:0007669"/>
    <property type="project" value="TreeGrafter"/>
</dbReference>
<keyword evidence="3" id="KW-0539">Nucleus</keyword>
<dbReference type="PANTHER" id="PTHR10997">
    <property type="entry name" value="IMPORTIN-7, 8, 11"/>
    <property type="match status" value="1"/>
</dbReference>
<name>A0A1B2JEU3_PICPA</name>
<evidence type="ECO:0000313" key="5">
    <source>
        <dbReference type="EMBL" id="ANZ76513.1"/>
    </source>
</evidence>
<dbReference type="PROSITE" id="PS50166">
    <property type="entry name" value="IMPORTIN_B_NT"/>
    <property type="match status" value="1"/>
</dbReference>
<dbReference type="AlphaFoldDB" id="A0A1B2JEU3"/>
<evidence type="ECO:0000313" key="6">
    <source>
        <dbReference type="Proteomes" id="UP000094565"/>
    </source>
</evidence>
<proteinExistence type="predicted"/>
<evidence type="ECO:0000256" key="2">
    <source>
        <dbReference type="ARBA" id="ARBA00022448"/>
    </source>
</evidence>
<accession>A0A1B2JEU3</accession>
<dbReference type="GO" id="GO:0006606">
    <property type="term" value="P:protein import into nucleus"/>
    <property type="evidence" value="ECO:0007669"/>
    <property type="project" value="TreeGrafter"/>
</dbReference>
<gene>
    <name evidence="5" type="primary">KAP114</name>
    <name evidence="5" type="ORF">ATY40_BA7504162</name>
</gene>
<dbReference type="GO" id="GO:0031267">
    <property type="term" value="F:small GTPase binding"/>
    <property type="evidence" value="ECO:0007669"/>
    <property type="project" value="InterPro"/>
</dbReference>
<keyword evidence="2" id="KW-0813">Transport</keyword>
<organism evidence="5 6">
    <name type="scientific">Komagataella pastoris</name>
    <name type="common">Yeast</name>
    <name type="synonym">Pichia pastoris</name>
    <dbReference type="NCBI Taxonomy" id="4922"/>
    <lineage>
        <taxon>Eukaryota</taxon>
        <taxon>Fungi</taxon>
        <taxon>Dikarya</taxon>
        <taxon>Ascomycota</taxon>
        <taxon>Saccharomycotina</taxon>
        <taxon>Pichiomycetes</taxon>
        <taxon>Pichiales</taxon>
        <taxon>Pichiaceae</taxon>
        <taxon>Komagataella</taxon>
    </lineage>
</organism>
<dbReference type="Proteomes" id="UP000094565">
    <property type="component" value="Chromosome 3"/>
</dbReference>
<reference evidence="5 6" key="1">
    <citation type="submission" date="2016-02" db="EMBL/GenBank/DDBJ databases">
        <title>Comparative genomic and transcriptomic foundation for Pichia pastoris.</title>
        <authorList>
            <person name="Love K.R."/>
            <person name="Shah K.A."/>
            <person name="Whittaker C.A."/>
            <person name="Wu J."/>
            <person name="Bartlett M.C."/>
            <person name="Ma D."/>
            <person name="Leeson R.L."/>
            <person name="Priest M."/>
            <person name="Young S.K."/>
            <person name="Love J.C."/>
        </authorList>
    </citation>
    <scope>NUCLEOTIDE SEQUENCE [LARGE SCALE GENOMIC DNA]</scope>
    <source>
        <strain evidence="5 6">ATCC 28485</strain>
    </source>
</reference>
<evidence type="ECO:0000256" key="1">
    <source>
        <dbReference type="ARBA" id="ARBA00004123"/>
    </source>
</evidence>
<dbReference type="InterPro" id="IPR001494">
    <property type="entry name" value="Importin-beta_N"/>
</dbReference>
<protein>
    <submittedName>
        <fullName evidence="5">BA75_04162T0</fullName>
    </submittedName>
</protein>
<dbReference type="EMBL" id="CP014586">
    <property type="protein sequence ID" value="ANZ76513.1"/>
    <property type="molecule type" value="Genomic_DNA"/>
</dbReference>
<comment type="subcellular location">
    <subcellularLocation>
        <location evidence="1">Nucleus</location>
    </subcellularLocation>
</comment>
<dbReference type="Pfam" id="PF03810">
    <property type="entry name" value="IBN_N"/>
    <property type="match status" value="1"/>
</dbReference>
<keyword evidence="6" id="KW-1185">Reference proteome</keyword>
<dbReference type="SUPFAM" id="SSF48371">
    <property type="entry name" value="ARM repeat"/>
    <property type="match status" value="1"/>
</dbReference>
<sequence>METNIIQTLRFLASANNDERSAAEKHLSSCMESDPSGTNLSLIRVALKDSIELDIKQASLLVLKRFVPKYWSMGFQSFVGPPIDQTVKQEIRVSLLKLLSDPSSKIRSSTSYAIVQIAVVDYPDEWPSLLNDLYELTNNPNRRYYSILGGLKVLHDLFDDLVTDEQFFEQGVGLAVMKHCQQLLADRDIPIELKTDTLKLLLSCIRQLQGPEIHDNDNRVLMVKEVIPELVNIVCSFLQEFSSEKFLDLINVQNYKAELYRILNVIANEFSWIFLKVNLQLASQLLPLIIKELSILEPVCTSLIIETKNSAGVTSVFRDYDSFKEVNIEDSDPLKVIKDELSEQLSLLGTLSEFSKISSLEDQSCFYTLLDTLTKLAVIPQDIEEIWESDFNEFVTTETGMSIDFSIRSEILDFLLNLNKVDSSFLTCTLLDRYTPHATKLANNPSEILHDLKVKESTVFLLEGCFVNESEGKKINHTLSSTLEAFLNTIKLYFDNGVFDSASFNMYICRIILIIPRFLEKFQVNIDHISFGIYALREIFAIKANKPVTNELIDASILISFTYLNHFIPSSKFDPDIQYGLLNIVSSLVEDSEEDTNTVLLEALSIIINIDIQRLNSAPDAATLQLIYSITYKDPSNYQAILSAKECLSDLLSGISLENYMNHCSKGLPVVLETITSSLSKTLEYSPELNLSLELLTNFIQQAPENELPPSVFSAIFSPLTKLVLSVSDDQILQSSSEVFNALLKQASHLVSQYSSEDGESGVEMTIKVISKFLSPELSDSAILNLGDLIITLITYFKDQNIVNKYLETILKSVTVRLSVTKELVTIENLVLIFSTLTLISPEETLDFLTNFTINDEHGEKKSALYIILPIWFNVFEIVRGYDQIMTNIKAFIAIFKLGDIRIDEMIVNGDLIVDPNVNPDIIITRSMAKKIPTRFQQITASLKILKLLINELKFQCKQLDAKSIIERSIDVDKVVAAGGGDLGQDNDDNGGWEDLEDVGIPSYEKLKSYIDNDEHRGYDSDSDDDKTNTGDEALKELLKSFFRDCAVNNIGKFGELYPKLNEEEKKVLTEYVVFDS</sequence>
<feature type="domain" description="Importin N-terminal" evidence="4">
    <location>
        <begin position="23"/>
        <end position="101"/>
    </location>
</feature>
<dbReference type="OrthoDB" id="431626at2759"/>
<evidence type="ECO:0000256" key="3">
    <source>
        <dbReference type="ARBA" id="ARBA00023242"/>
    </source>
</evidence>
<dbReference type="InterPro" id="IPR016024">
    <property type="entry name" value="ARM-type_fold"/>
</dbReference>
<dbReference type="InterPro" id="IPR011989">
    <property type="entry name" value="ARM-like"/>
</dbReference>
<evidence type="ECO:0000259" key="4">
    <source>
        <dbReference type="PROSITE" id="PS50166"/>
    </source>
</evidence>